<sequence>MSTYTASNDSEENNPEYIFSLTSNELLGAIVRGEINPVDLAKMTLANRGYDKNGNWVGFKK</sequence>
<proteinExistence type="predicted"/>
<dbReference type="EMBL" id="JAGPXB010000001">
    <property type="protein sequence ID" value="MBQ0907497.1"/>
    <property type="molecule type" value="Genomic_DNA"/>
</dbReference>
<organism evidence="1 2">
    <name type="scientific">Flavobacterium erciyesense</name>
    <dbReference type="NCBI Taxonomy" id="2825842"/>
    <lineage>
        <taxon>Bacteria</taxon>
        <taxon>Pseudomonadati</taxon>
        <taxon>Bacteroidota</taxon>
        <taxon>Flavobacteriia</taxon>
        <taxon>Flavobacteriales</taxon>
        <taxon>Flavobacteriaceae</taxon>
        <taxon>Flavobacterium</taxon>
    </lineage>
</organism>
<name>A0ABS5D0G3_9FLAO</name>
<dbReference type="RefSeq" id="WP_210788042.1">
    <property type="nucleotide sequence ID" value="NZ_JAGPXB010000001.1"/>
</dbReference>
<gene>
    <name evidence="1" type="ORF">KBJ98_02145</name>
</gene>
<accession>A0ABS5D0G3</accession>
<reference evidence="1 2" key="1">
    <citation type="submission" date="2021-04" db="EMBL/GenBank/DDBJ databases">
        <title>Description of novel Flavobacterium sp. F-328.</title>
        <authorList>
            <person name="Saticioglu I.B."/>
        </authorList>
    </citation>
    <scope>NUCLEOTIDE SEQUENCE [LARGE SCALE GENOMIC DNA]</scope>
    <source>
        <strain evidence="1 2">F-328</strain>
    </source>
</reference>
<keyword evidence="2" id="KW-1185">Reference proteome</keyword>
<dbReference type="Proteomes" id="UP000679008">
    <property type="component" value="Unassembled WGS sequence"/>
</dbReference>
<evidence type="ECO:0000313" key="1">
    <source>
        <dbReference type="EMBL" id="MBQ0907497.1"/>
    </source>
</evidence>
<evidence type="ECO:0000313" key="2">
    <source>
        <dbReference type="Proteomes" id="UP000679008"/>
    </source>
</evidence>
<protein>
    <submittedName>
        <fullName evidence="1">Uncharacterized protein</fullName>
    </submittedName>
</protein>
<comment type="caution">
    <text evidence="1">The sequence shown here is derived from an EMBL/GenBank/DDBJ whole genome shotgun (WGS) entry which is preliminary data.</text>
</comment>